<feature type="domain" description="Beta-lactamase-related" evidence="1">
    <location>
        <begin position="17"/>
        <end position="371"/>
    </location>
</feature>
<dbReference type="InterPro" id="IPR050789">
    <property type="entry name" value="Diverse_Enzym_Activities"/>
</dbReference>
<gene>
    <name evidence="2" type="ORF">GCM10022405_16730</name>
</gene>
<evidence type="ECO:0000313" key="2">
    <source>
        <dbReference type="EMBL" id="GAA3891931.1"/>
    </source>
</evidence>
<keyword evidence="3" id="KW-1185">Reference proteome</keyword>
<dbReference type="InterPro" id="IPR001466">
    <property type="entry name" value="Beta-lactam-related"/>
</dbReference>
<evidence type="ECO:0000313" key="3">
    <source>
        <dbReference type="Proteomes" id="UP001499994"/>
    </source>
</evidence>
<dbReference type="GO" id="GO:0016787">
    <property type="term" value="F:hydrolase activity"/>
    <property type="evidence" value="ECO:0007669"/>
    <property type="project" value="UniProtKB-KW"/>
</dbReference>
<dbReference type="Proteomes" id="UP001499994">
    <property type="component" value="Unassembled WGS sequence"/>
</dbReference>
<comment type="caution">
    <text evidence="2">The sequence shown here is derived from an EMBL/GenBank/DDBJ whole genome shotgun (WGS) entry which is preliminary data.</text>
</comment>
<sequence length="385" mass="41338">MHNEDERLTARVRHANQQALAEGRLVGSVVLVAREGALVCAEACGDADRERQQAMQLTTQFRLASVSKPFTTLAAMRMIEQQKLALSDTVSQWLPWFTPALPDGRRPAITIRQLLTHTAGLDYRFHQPPDGPYHALGVEDGLGPSSLSLEQNLRRLSSAPLLAEPGQMFNYSLAIDVLGAVLERVTGLPLPQVFEQWVAQPLGLHNTGFSTENAANLATAYYNSATGPQMMYDGIKLPIPPDFDCIVEFAPSRALDAAAYPSGGGGMVGCAQDVLALLEAMRTGGNVLRPETAELMRQPHVGPEAEVMGPGWGFGFGGALLADAQLAATPQHNGTLQWGGVYGSSWFIDPVAQLSVVALTNTAYEGMNGQYTLQIRDAVYGVNPG</sequence>
<reference evidence="3" key="1">
    <citation type="journal article" date="2019" name="Int. J. Syst. Evol. Microbiol.">
        <title>The Global Catalogue of Microorganisms (GCM) 10K type strain sequencing project: providing services to taxonomists for standard genome sequencing and annotation.</title>
        <authorList>
            <consortium name="The Broad Institute Genomics Platform"/>
            <consortium name="The Broad Institute Genome Sequencing Center for Infectious Disease"/>
            <person name="Wu L."/>
            <person name="Ma J."/>
        </authorList>
    </citation>
    <scope>NUCLEOTIDE SEQUENCE [LARGE SCALE GENOMIC DNA]</scope>
    <source>
        <strain evidence="3">JCM 17201</strain>
    </source>
</reference>
<dbReference type="Pfam" id="PF00144">
    <property type="entry name" value="Beta-lactamase"/>
    <property type="match status" value="1"/>
</dbReference>
<dbReference type="PANTHER" id="PTHR43283">
    <property type="entry name" value="BETA-LACTAMASE-RELATED"/>
    <property type="match status" value="1"/>
</dbReference>
<dbReference type="PANTHER" id="PTHR43283:SF3">
    <property type="entry name" value="BETA-LACTAMASE FAMILY PROTEIN (AFU_ORTHOLOGUE AFUA_5G07500)"/>
    <property type="match status" value="1"/>
</dbReference>
<proteinExistence type="predicted"/>
<dbReference type="Gene3D" id="3.40.710.10">
    <property type="entry name" value="DD-peptidase/beta-lactamase superfamily"/>
    <property type="match status" value="1"/>
</dbReference>
<dbReference type="EMBL" id="BAABDG010000002">
    <property type="protein sequence ID" value="GAA3891931.1"/>
    <property type="molecule type" value="Genomic_DNA"/>
</dbReference>
<accession>A0ABP7L307</accession>
<protein>
    <submittedName>
        <fullName evidence="2">Serine hydrolase domain-containing protein</fullName>
    </submittedName>
</protein>
<keyword evidence="2" id="KW-0378">Hydrolase</keyword>
<dbReference type="InterPro" id="IPR012338">
    <property type="entry name" value="Beta-lactam/transpept-like"/>
</dbReference>
<dbReference type="SUPFAM" id="SSF56601">
    <property type="entry name" value="beta-lactamase/transpeptidase-like"/>
    <property type="match status" value="1"/>
</dbReference>
<organism evidence="2 3">
    <name type="scientific">Gibbsiella dentisursi</name>
    <dbReference type="NCBI Taxonomy" id="796890"/>
    <lineage>
        <taxon>Bacteria</taxon>
        <taxon>Pseudomonadati</taxon>
        <taxon>Pseudomonadota</taxon>
        <taxon>Gammaproteobacteria</taxon>
        <taxon>Enterobacterales</taxon>
        <taxon>Yersiniaceae</taxon>
        <taxon>Gibbsiella</taxon>
    </lineage>
</organism>
<name>A0ABP7L307_9GAMM</name>
<evidence type="ECO:0000259" key="1">
    <source>
        <dbReference type="Pfam" id="PF00144"/>
    </source>
</evidence>
<dbReference type="RefSeq" id="WP_279022855.1">
    <property type="nucleotide sequence ID" value="NZ_BAABDG010000002.1"/>
</dbReference>